<dbReference type="EMBL" id="VJMH01006956">
    <property type="protein sequence ID" value="KAF0687182.1"/>
    <property type="molecule type" value="Genomic_DNA"/>
</dbReference>
<dbReference type="EMBL" id="CAADRA010006982">
    <property type="protein sequence ID" value="VFT97713.1"/>
    <property type="molecule type" value="Genomic_DNA"/>
</dbReference>
<dbReference type="PANTHER" id="PTHR35609:SF1">
    <property type="entry name" value="MACRO DOMAIN-CONTAINING PROTEIN"/>
    <property type="match status" value="1"/>
</dbReference>
<dbReference type="OrthoDB" id="5207264at2759"/>
<reference evidence="2 3" key="1">
    <citation type="submission" date="2019-03" db="EMBL/GenBank/DDBJ databases">
        <authorList>
            <person name="Gaulin E."/>
            <person name="Dumas B."/>
        </authorList>
    </citation>
    <scope>NUCLEOTIDE SEQUENCE [LARGE SCALE GENOMIC DNA]</scope>
    <source>
        <strain evidence="2">CBS 568.67</strain>
    </source>
</reference>
<gene>
    <name evidence="2" type="primary">Aste57867_21038</name>
    <name evidence="1" type="ORF">As57867_020970</name>
    <name evidence="2" type="ORF">ASTE57867_21038</name>
</gene>
<sequence>MTEWFEQLFGFREKDFSYADRQAQFEFLENGTKLRARPNGQTYEVGTFECLSLAHLRQVARDDAAAVTRTRPTTVRHIASTDVFLLHCDRDNRGALFQGASQFNCLEFVSPRGIPENGVTCYAMDNTQGPACAIAAGPATVVRNYFARVGDQVGQTAAHQLNNLDGVQRLLPPSCLDVVNGYTDSTDARLAALNKCLAADPALRTAATDALKIGVHWHVQVPFADRRTVLTHAAPHVVSQVYCSAISVGYSAASSAAWAPFASLVLEASYEATLWAGVLNCRQTGCPTVFLTLLGGGVFRNREDWIVGAIAKALGAVAAYGLDVVVVHFRHVDRSIVDALESAMQ</sequence>
<name>A0A485LIK9_9STRA</name>
<reference evidence="1" key="2">
    <citation type="submission" date="2019-06" db="EMBL/GenBank/DDBJ databases">
        <title>Genomics analysis of Aphanomyces spp. identifies a new class of oomycete effector associated with host adaptation.</title>
        <authorList>
            <person name="Gaulin E."/>
        </authorList>
    </citation>
    <scope>NUCLEOTIDE SEQUENCE</scope>
    <source>
        <strain evidence="1">CBS 578.67</strain>
    </source>
</reference>
<organism evidence="2 3">
    <name type="scientific">Aphanomyces stellatus</name>
    <dbReference type="NCBI Taxonomy" id="120398"/>
    <lineage>
        <taxon>Eukaryota</taxon>
        <taxon>Sar</taxon>
        <taxon>Stramenopiles</taxon>
        <taxon>Oomycota</taxon>
        <taxon>Saprolegniomycetes</taxon>
        <taxon>Saprolegniales</taxon>
        <taxon>Verrucalvaceae</taxon>
        <taxon>Aphanomyces</taxon>
    </lineage>
</organism>
<dbReference type="AlphaFoldDB" id="A0A485LIK9"/>
<keyword evidence="3" id="KW-1185">Reference proteome</keyword>
<evidence type="ECO:0000313" key="3">
    <source>
        <dbReference type="Proteomes" id="UP000332933"/>
    </source>
</evidence>
<proteinExistence type="predicted"/>
<dbReference type="PANTHER" id="PTHR35609">
    <property type="entry name" value="MACRO DOMAIN-CONTAINING PROTEIN"/>
    <property type="match status" value="1"/>
</dbReference>
<evidence type="ECO:0000313" key="2">
    <source>
        <dbReference type="EMBL" id="VFT97713.1"/>
    </source>
</evidence>
<protein>
    <submittedName>
        <fullName evidence="2">Aste57867_21038 protein</fullName>
    </submittedName>
</protein>
<evidence type="ECO:0000313" key="1">
    <source>
        <dbReference type="EMBL" id="KAF0687182.1"/>
    </source>
</evidence>
<dbReference type="Proteomes" id="UP000332933">
    <property type="component" value="Unassembled WGS sequence"/>
</dbReference>
<accession>A0A485LIK9</accession>